<dbReference type="InterPro" id="IPR004846">
    <property type="entry name" value="T2SS/T3SS_dom"/>
</dbReference>
<evidence type="ECO:0000256" key="2">
    <source>
        <dbReference type="SAM" id="MobiDB-lite"/>
    </source>
</evidence>
<feature type="domain" description="Type II/III secretion system secretin-like" evidence="3">
    <location>
        <begin position="258"/>
        <end position="418"/>
    </location>
</feature>
<evidence type="ECO:0000256" key="1">
    <source>
        <dbReference type="RuleBase" id="RU004003"/>
    </source>
</evidence>
<reference evidence="5 6" key="1">
    <citation type="submission" date="2014-03" db="EMBL/GenBank/DDBJ databases">
        <title>Draft Genome Sequences of Four Burkholderia Strains.</title>
        <authorList>
            <person name="Liu X.Y."/>
            <person name="Li C.X."/>
            <person name="Xu J.H."/>
        </authorList>
    </citation>
    <scope>NUCLEOTIDE SEQUENCE [LARGE SCALE GENOMIC DNA]</scope>
    <source>
        <strain evidence="5 6">DSM 50014</strain>
    </source>
</reference>
<dbReference type="Pfam" id="PF00263">
    <property type="entry name" value="Secretin"/>
    <property type="match status" value="1"/>
</dbReference>
<evidence type="ECO:0000313" key="6">
    <source>
        <dbReference type="Proteomes" id="UP000027466"/>
    </source>
</evidence>
<comment type="similarity">
    <text evidence="1">Belongs to the bacterial secretin family.</text>
</comment>
<dbReference type="InterPro" id="IPR001775">
    <property type="entry name" value="GspD/PilQ"/>
</dbReference>
<accession>A0A069PG09</accession>
<sequence length="467" mass="49367">MQLAQLQLAQARMAARPGVAPAAIPAAMPVNAQGPLSLDAGKGTMLHLGEDARSVFVADPVIADVQVPSPKAVFVLGKKTGTTTLYVLGANNKTLLQRTVVVTRDMVSLRNLVSARFPNLNVQVGTGQGSLLLTGQVPNPADADAIVQAVTPYLADKEVLINRMTIDRPLQVQLRVRITEVDRNVTQQLGINWQALGNVAGNFFGGVFSGRPIYNLNQPIPNGSGGVTFPVNLPTNNAYSILGAFKTGNTDIRVLVDALNQEGLLTVLAEPNLVALSGETASFLAGGEFPIPVSQTNGAISVEFKQFGVKLDFTPTVLNERRISLKVRPEVSQIDPSASVTTGGITVPGLSVRRADTTVELASGQSFAIGGLLQSNTTDIISQVPGVGSIPILGKLFSSSNYQNNKTELVIMVTPYLVEPTDPAKLRSPLESLVSPSSDVEYSFRQRAGDEPPPGQPRLVGAAGYVY</sequence>
<feature type="region of interest" description="Disordered" evidence="2">
    <location>
        <begin position="445"/>
        <end position="467"/>
    </location>
</feature>
<dbReference type="PANTHER" id="PTHR30332">
    <property type="entry name" value="PROBABLE GENERAL SECRETION PATHWAY PROTEIN D"/>
    <property type="match status" value="1"/>
</dbReference>
<evidence type="ECO:0000259" key="4">
    <source>
        <dbReference type="Pfam" id="PF13629"/>
    </source>
</evidence>
<dbReference type="GO" id="GO:0015627">
    <property type="term" value="C:type II protein secretion system complex"/>
    <property type="evidence" value="ECO:0007669"/>
    <property type="project" value="TreeGrafter"/>
</dbReference>
<evidence type="ECO:0000313" key="5">
    <source>
        <dbReference type="EMBL" id="KDR39437.1"/>
    </source>
</evidence>
<name>A0A069PG09_9BURK</name>
<dbReference type="GO" id="GO:0009306">
    <property type="term" value="P:protein secretion"/>
    <property type="evidence" value="ECO:0007669"/>
    <property type="project" value="InterPro"/>
</dbReference>
<comment type="caution">
    <text evidence="5">The sequence shown here is derived from an EMBL/GenBank/DDBJ whole genome shotgun (WGS) entry which is preliminary data.</text>
</comment>
<dbReference type="STRING" id="60547.GCA_000751215_03808"/>
<dbReference type="EMBL" id="JFHC01000059">
    <property type="protein sequence ID" value="KDR39437.1"/>
    <property type="molecule type" value="Genomic_DNA"/>
</dbReference>
<dbReference type="PANTHER" id="PTHR30332:SF17">
    <property type="entry name" value="TYPE IV PILIATION SYSTEM PROTEIN DR_0774-RELATED"/>
    <property type="match status" value="1"/>
</dbReference>
<dbReference type="Proteomes" id="UP000027466">
    <property type="component" value="Unassembled WGS sequence"/>
</dbReference>
<dbReference type="InterPro" id="IPR032789">
    <property type="entry name" value="T2SS-T3SS_pil_N"/>
</dbReference>
<dbReference type="InterPro" id="IPR050810">
    <property type="entry name" value="Bact_Secretion_Sys_Channel"/>
</dbReference>
<organism evidence="5 6">
    <name type="scientific">Caballeronia glathei</name>
    <dbReference type="NCBI Taxonomy" id="60547"/>
    <lineage>
        <taxon>Bacteria</taxon>
        <taxon>Pseudomonadati</taxon>
        <taxon>Pseudomonadota</taxon>
        <taxon>Betaproteobacteria</taxon>
        <taxon>Burkholderiales</taxon>
        <taxon>Burkholderiaceae</taxon>
        <taxon>Caballeronia</taxon>
    </lineage>
</organism>
<dbReference type="AlphaFoldDB" id="A0A069PG09"/>
<proteinExistence type="inferred from homology"/>
<keyword evidence="6" id="KW-1185">Reference proteome</keyword>
<protein>
    <submittedName>
        <fullName evidence="5">Fimbrial protein</fullName>
    </submittedName>
</protein>
<dbReference type="PRINTS" id="PR00811">
    <property type="entry name" value="BCTERIALGSPD"/>
</dbReference>
<feature type="domain" description="Pilus formation protein N-terminal" evidence="4">
    <location>
        <begin position="35"/>
        <end position="103"/>
    </location>
</feature>
<evidence type="ECO:0000259" key="3">
    <source>
        <dbReference type="Pfam" id="PF00263"/>
    </source>
</evidence>
<gene>
    <name evidence="5" type="ORF">BG61_32215</name>
</gene>
<dbReference type="Pfam" id="PF13629">
    <property type="entry name" value="T2SS-T3SS_pil_N"/>
    <property type="match status" value="1"/>
</dbReference>